<evidence type="ECO:0000256" key="5">
    <source>
        <dbReference type="ARBA" id="ARBA00023242"/>
    </source>
</evidence>
<dbReference type="Proteomes" id="UP001497382">
    <property type="component" value="Unassembled WGS sequence"/>
</dbReference>
<dbReference type="SMART" id="SM00391">
    <property type="entry name" value="MBD"/>
    <property type="match status" value="2"/>
</dbReference>
<keyword evidence="3" id="KW-0238">DNA-binding</keyword>
<feature type="domain" description="MBD" evidence="7">
    <location>
        <begin position="104"/>
        <end position="175"/>
    </location>
</feature>
<dbReference type="PANTHER" id="PTHR12396:SF0">
    <property type="entry name" value="METHYL-CPG BINDING DOMAIN PROTEIN-LIKE, ISOFORM C"/>
    <property type="match status" value="1"/>
</dbReference>
<keyword evidence="9" id="KW-1185">Reference proteome</keyword>
<dbReference type="GO" id="GO:0003677">
    <property type="term" value="F:DNA binding"/>
    <property type="evidence" value="ECO:0007669"/>
    <property type="project" value="UniProtKB-KW"/>
</dbReference>
<dbReference type="CDD" id="cd00122">
    <property type="entry name" value="MBD"/>
    <property type="match status" value="2"/>
</dbReference>
<name>A0AAV2BV82_9ARAC</name>
<dbReference type="AlphaFoldDB" id="A0AAV2BV82"/>
<feature type="region of interest" description="Disordered" evidence="6">
    <location>
        <begin position="1"/>
        <end position="119"/>
    </location>
</feature>
<sequence>MARKGKQVSRKRKAQVPEEDEKQNELILEEVLSISGKGLEKADGSPPAKLKRSASKPNETPTQPKKNAKKRSVSPSSSLSKQKKSTGKEEDEANTVVNEVKASTSERGDPVPNLPDGWRRQVAIRKSGKSAGQIDIYFYSPDGVKLRSRPDVTSYLKKNKSNLKIEEFDFSRTAKTAEVVVKKKKAGAENSVVPKKKSKTIEEEKSKIEVESKVPKSSEKVSAEVPPVPDTEENNADVKTNKDFPEEIVFVEINDKDCNSTTRKRKSQVFKEEEKKHDDEIEVSRKKLEKADESSSVRIKRSVQKSNEVTSTQPKRSNLKQKKGTGEDVEANTVVNEVKASTLERGDPVPNLPDGWRREVVVRKSGERAGQIDIYFYSPDGVKLRSRPDVTSYLKKHKSDLKIEEFDFSRSAKTSEAVVKKKAATENSMAPKTNNKIVQGEESKVEEDSTKNISMKVSKSSDKLSAKVPQRKNDAAGKSTKILKKILSKPKKTRR</sequence>
<feature type="compositionally biased region" description="Basic and acidic residues" evidence="6">
    <location>
        <begin position="199"/>
        <end position="222"/>
    </location>
</feature>
<evidence type="ECO:0000313" key="8">
    <source>
        <dbReference type="EMBL" id="CAL1299968.1"/>
    </source>
</evidence>
<dbReference type="InterPro" id="IPR001739">
    <property type="entry name" value="Methyl_CpG_DNA-bd"/>
</dbReference>
<evidence type="ECO:0000256" key="2">
    <source>
        <dbReference type="ARBA" id="ARBA00023015"/>
    </source>
</evidence>
<comment type="subcellular location">
    <subcellularLocation>
        <location evidence="1">Nucleus</location>
    </subcellularLocation>
</comment>
<protein>
    <recommendedName>
        <fullName evidence="7">MBD domain-containing protein</fullName>
    </recommendedName>
</protein>
<dbReference type="PROSITE" id="PS50982">
    <property type="entry name" value="MBD"/>
    <property type="match status" value="2"/>
</dbReference>
<gene>
    <name evidence="8" type="ORF">LARSCL_LOCUS21663</name>
</gene>
<feature type="compositionally biased region" description="Polar residues" evidence="6">
    <location>
        <begin position="425"/>
        <end position="437"/>
    </location>
</feature>
<dbReference type="InterPro" id="IPR016177">
    <property type="entry name" value="DNA-bd_dom_sf"/>
</dbReference>
<feature type="domain" description="MBD" evidence="7">
    <location>
        <begin position="342"/>
        <end position="413"/>
    </location>
</feature>
<dbReference type="PANTHER" id="PTHR12396">
    <property type="entry name" value="METHYL-CPG BINDING PROTEIN, MBD"/>
    <property type="match status" value="1"/>
</dbReference>
<evidence type="ECO:0000313" key="9">
    <source>
        <dbReference type="Proteomes" id="UP001497382"/>
    </source>
</evidence>
<comment type="caution">
    <text evidence="8">The sequence shown here is derived from an EMBL/GenBank/DDBJ whole genome shotgun (WGS) entry which is preliminary data.</text>
</comment>
<feature type="compositionally biased region" description="Polar residues" evidence="6">
    <location>
        <begin position="55"/>
        <end position="65"/>
    </location>
</feature>
<feature type="compositionally biased region" description="Basic and acidic residues" evidence="6">
    <location>
        <begin position="459"/>
        <end position="475"/>
    </location>
</feature>
<dbReference type="Pfam" id="PF01429">
    <property type="entry name" value="MBD"/>
    <property type="match status" value="2"/>
</dbReference>
<proteinExistence type="predicted"/>
<keyword evidence="5" id="KW-0539">Nucleus</keyword>
<dbReference type="Gene3D" id="3.30.890.10">
    <property type="entry name" value="Methyl-cpg-binding Protein 2, Chain A"/>
    <property type="match status" value="2"/>
</dbReference>
<feature type="region of interest" description="Disordered" evidence="6">
    <location>
        <begin position="184"/>
        <end position="332"/>
    </location>
</feature>
<evidence type="ECO:0000256" key="1">
    <source>
        <dbReference type="ARBA" id="ARBA00004123"/>
    </source>
</evidence>
<evidence type="ECO:0000259" key="7">
    <source>
        <dbReference type="PROSITE" id="PS50982"/>
    </source>
</evidence>
<keyword evidence="2" id="KW-0805">Transcription regulation</keyword>
<feature type="compositionally biased region" description="Basic and acidic residues" evidence="6">
    <location>
        <begin position="439"/>
        <end position="450"/>
    </location>
</feature>
<reference evidence="8 9" key="1">
    <citation type="submission" date="2024-04" db="EMBL/GenBank/DDBJ databases">
        <authorList>
            <person name="Rising A."/>
            <person name="Reimegard J."/>
            <person name="Sonavane S."/>
            <person name="Akerstrom W."/>
            <person name="Nylinder S."/>
            <person name="Hedman E."/>
            <person name="Kallberg Y."/>
        </authorList>
    </citation>
    <scope>NUCLEOTIDE SEQUENCE [LARGE SCALE GENOMIC DNA]</scope>
</reference>
<feature type="compositionally biased region" description="Polar residues" evidence="6">
    <location>
        <begin position="304"/>
        <end position="316"/>
    </location>
</feature>
<organism evidence="8 9">
    <name type="scientific">Larinioides sclopetarius</name>
    <dbReference type="NCBI Taxonomy" id="280406"/>
    <lineage>
        <taxon>Eukaryota</taxon>
        <taxon>Metazoa</taxon>
        <taxon>Ecdysozoa</taxon>
        <taxon>Arthropoda</taxon>
        <taxon>Chelicerata</taxon>
        <taxon>Arachnida</taxon>
        <taxon>Araneae</taxon>
        <taxon>Araneomorphae</taxon>
        <taxon>Entelegynae</taxon>
        <taxon>Araneoidea</taxon>
        <taxon>Araneidae</taxon>
        <taxon>Larinioides</taxon>
    </lineage>
</organism>
<dbReference type="SUPFAM" id="SSF54171">
    <property type="entry name" value="DNA-binding domain"/>
    <property type="match status" value="2"/>
</dbReference>
<feature type="compositionally biased region" description="Basic and acidic residues" evidence="6">
    <location>
        <begin position="269"/>
        <end position="295"/>
    </location>
</feature>
<evidence type="ECO:0000256" key="3">
    <source>
        <dbReference type="ARBA" id="ARBA00023125"/>
    </source>
</evidence>
<keyword evidence="4" id="KW-0804">Transcription</keyword>
<dbReference type="EMBL" id="CAXIEN010000526">
    <property type="protein sequence ID" value="CAL1299968.1"/>
    <property type="molecule type" value="Genomic_DNA"/>
</dbReference>
<evidence type="ECO:0000256" key="4">
    <source>
        <dbReference type="ARBA" id="ARBA00023163"/>
    </source>
</evidence>
<accession>A0AAV2BV82</accession>
<dbReference type="GO" id="GO:0005654">
    <property type="term" value="C:nucleoplasm"/>
    <property type="evidence" value="ECO:0007669"/>
    <property type="project" value="UniProtKB-ARBA"/>
</dbReference>
<feature type="compositionally biased region" description="Basic residues" evidence="6">
    <location>
        <begin position="481"/>
        <end position="495"/>
    </location>
</feature>
<feature type="compositionally biased region" description="Basic residues" evidence="6">
    <location>
        <begin position="1"/>
        <end position="14"/>
    </location>
</feature>
<evidence type="ECO:0000256" key="6">
    <source>
        <dbReference type="SAM" id="MobiDB-lite"/>
    </source>
</evidence>
<feature type="region of interest" description="Disordered" evidence="6">
    <location>
        <begin position="423"/>
        <end position="495"/>
    </location>
</feature>